<dbReference type="RefSeq" id="WP_002692867.1">
    <property type="nucleotide sequence ID" value="NZ_AAWS01000001.1"/>
</dbReference>
<keyword evidence="1 4" id="KW-0663">Pyridoxal phosphate</keyword>
<dbReference type="Pfam" id="PF01041">
    <property type="entry name" value="DegT_DnrJ_EryC1"/>
    <property type="match status" value="1"/>
</dbReference>
<protein>
    <submittedName>
        <fullName evidence="6">Pleiotropic regulatory protein</fullName>
    </submittedName>
</protein>
<dbReference type="InterPro" id="IPR000653">
    <property type="entry name" value="DegT/StrS_aminotransferase"/>
</dbReference>
<dbReference type="Gene3D" id="3.40.640.10">
    <property type="entry name" value="Type I PLP-dependent aspartate aminotransferase-like (Major domain)"/>
    <property type="match status" value="1"/>
</dbReference>
<dbReference type="EMBL" id="AAWS01000001">
    <property type="protein sequence ID" value="EAY31991.1"/>
    <property type="molecule type" value="Genomic_DNA"/>
</dbReference>
<dbReference type="InterPro" id="IPR015422">
    <property type="entry name" value="PyrdxlP-dep_Trfase_small"/>
</dbReference>
<dbReference type="GO" id="GO:0000271">
    <property type="term" value="P:polysaccharide biosynthetic process"/>
    <property type="evidence" value="ECO:0007669"/>
    <property type="project" value="TreeGrafter"/>
</dbReference>
<evidence type="ECO:0000256" key="5">
    <source>
        <dbReference type="RuleBase" id="RU004508"/>
    </source>
</evidence>
<dbReference type="Gene3D" id="3.90.1150.10">
    <property type="entry name" value="Aspartate Aminotransferase, domain 1"/>
    <property type="match status" value="1"/>
</dbReference>
<name>A1ZCI9_MICM2</name>
<evidence type="ECO:0000256" key="3">
    <source>
        <dbReference type="PIRSR" id="PIRSR000390-1"/>
    </source>
</evidence>
<dbReference type="Proteomes" id="UP000004095">
    <property type="component" value="Unassembled WGS sequence"/>
</dbReference>
<dbReference type="InterPro" id="IPR015424">
    <property type="entry name" value="PyrdxlP-dep_Trfase"/>
</dbReference>
<proteinExistence type="inferred from homology"/>
<keyword evidence="7" id="KW-1185">Reference proteome</keyword>
<dbReference type="GO" id="GO:0030170">
    <property type="term" value="F:pyridoxal phosphate binding"/>
    <property type="evidence" value="ECO:0007669"/>
    <property type="project" value="UniProtKB-ARBA"/>
</dbReference>
<dbReference type="InterPro" id="IPR015421">
    <property type="entry name" value="PyrdxlP-dep_Trfase_major"/>
</dbReference>
<feature type="modified residue" description="N6-(pyridoxal phosphate)lysine" evidence="4">
    <location>
        <position position="186"/>
    </location>
</feature>
<evidence type="ECO:0000313" key="7">
    <source>
        <dbReference type="Proteomes" id="UP000004095"/>
    </source>
</evidence>
<reference evidence="6 7" key="1">
    <citation type="submission" date="2007-01" db="EMBL/GenBank/DDBJ databases">
        <authorList>
            <person name="Haygood M."/>
            <person name="Podell S."/>
            <person name="Anderson C."/>
            <person name="Hopkinson B."/>
            <person name="Roe K."/>
            <person name="Barbeau K."/>
            <person name="Gaasterland T."/>
            <person name="Ferriera S."/>
            <person name="Johnson J."/>
            <person name="Kravitz S."/>
            <person name="Beeson K."/>
            <person name="Sutton G."/>
            <person name="Rogers Y.-H."/>
            <person name="Friedman R."/>
            <person name="Frazier M."/>
            <person name="Venter J.C."/>
        </authorList>
    </citation>
    <scope>NUCLEOTIDE SEQUENCE [LARGE SCALE GENOMIC DNA]</scope>
    <source>
        <strain evidence="6 7">ATCC 23134</strain>
    </source>
</reference>
<evidence type="ECO:0000256" key="2">
    <source>
        <dbReference type="ARBA" id="ARBA00037999"/>
    </source>
</evidence>
<feature type="active site" description="Proton acceptor" evidence="3">
    <location>
        <position position="186"/>
    </location>
</feature>
<dbReference type="PANTHER" id="PTHR30244:SF36">
    <property type="entry name" value="3-OXO-GLUCOSE-6-PHOSPHATE:GLUTAMATE AMINOTRANSFERASE"/>
    <property type="match status" value="1"/>
</dbReference>
<evidence type="ECO:0000313" key="6">
    <source>
        <dbReference type="EMBL" id="EAY31991.1"/>
    </source>
</evidence>
<dbReference type="PIRSF" id="PIRSF000390">
    <property type="entry name" value="PLP_StrS"/>
    <property type="match status" value="1"/>
</dbReference>
<evidence type="ECO:0000256" key="4">
    <source>
        <dbReference type="PIRSR" id="PIRSR000390-2"/>
    </source>
</evidence>
<dbReference type="PANTHER" id="PTHR30244">
    <property type="entry name" value="TRANSAMINASE"/>
    <property type="match status" value="1"/>
</dbReference>
<dbReference type="GO" id="GO:0008483">
    <property type="term" value="F:transaminase activity"/>
    <property type="evidence" value="ECO:0007669"/>
    <property type="project" value="TreeGrafter"/>
</dbReference>
<accession>A1ZCI9</accession>
<dbReference type="AlphaFoldDB" id="A1ZCI9"/>
<dbReference type="CDD" id="cd00616">
    <property type="entry name" value="AHBA_syn"/>
    <property type="match status" value="1"/>
</dbReference>
<organism evidence="6 7">
    <name type="scientific">Microscilla marina ATCC 23134</name>
    <dbReference type="NCBI Taxonomy" id="313606"/>
    <lineage>
        <taxon>Bacteria</taxon>
        <taxon>Pseudomonadati</taxon>
        <taxon>Bacteroidota</taxon>
        <taxon>Cytophagia</taxon>
        <taxon>Cytophagales</taxon>
        <taxon>Microscillaceae</taxon>
        <taxon>Microscilla</taxon>
    </lineage>
</organism>
<comment type="similarity">
    <text evidence="2 5">Belongs to the DegT/DnrJ/EryC1 family.</text>
</comment>
<sequence>MHIPFVDLKAQYLSIKTEIDEAIAQVLEDTSFVGGTLVKQFEEAFASYIGTKHCIACANGTDSIEILLQAMGIGAGDEIVVPAVSWISTSEAVSTVGATPVFVDIEPEFYTIDPIKIEAKLTSKTKAIIPVHLYGQPANMPAIMEIAQKHDLKVLEDCAQAHGASIEGKNVGIWGDCASFSFYPGKNLGAYGDAGAMVTNAPALAEKARRIANHGQLLKHDHQIEGRNSRLDTLQATILSTKLKYLNKWTAARIHNAHRYSELLDNSSVIVPKIRTNAQHVFHLYVIRSTQRDQLNDYLKSKGIATGIHYPTALPFLPCYQSQNNTVDHFPVAAQYQNEILSLPMYAELAEEQVTFITNTIHKLY</sequence>
<evidence type="ECO:0000256" key="1">
    <source>
        <dbReference type="ARBA" id="ARBA00022898"/>
    </source>
</evidence>
<dbReference type="FunFam" id="3.40.640.10:FF:000089">
    <property type="entry name" value="Aminotransferase, DegT/DnrJ/EryC1/StrS family"/>
    <property type="match status" value="1"/>
</dbReference>
<gene>
    <name evidence="6" type="ORF">M23134_02020</name>
</gene>
<dbReference type="OrthoDB" id="9804264at2"/>
<comment type="caution">
    <text evidence="6">The sequence shown here is derived from an EMBL/GenBank/DDBJ whole genome shotgun (WGS) entry which is preliminary data.</text>
</comment>
<dbReference type="SUPFAM" id="SSF53383">
    <property type="entry name" value="PLP-dependent transferases"/>
    <property type="match status" value="1"/>
</dbReference>
<dbReference type="eggNOG" id="COG0399">
    <property type="taxonomic scope" value="Bacteria"/>
</dbReference>